<dbReference type="AlphaFoldDB" id="A0A8J2ZK78"/>
<dbReference type="EMBL" id="BMJV01000004">
    <property type="protein sequence ID" value="GGG74448.1"/>
    <property type="molecule type" value="Genomic_DNA"/>
</dbReference>
<feature type="transmembrane region" description="Helical" evidence="7">
    <location>
        <begin position="69"/>
        <end position="92"/>
    </location>
</feature>
<evidence type="ECO:0000256" key="3">
    <source>
        <dbReference type="ARBA" id="ARBA00022475"/>
    </source>
</evidence>
<evidence type="ECO:0000256" key="4">
    <source>
        <dbReference type="ARBA" id="ARBA00022692"/>
    </source>
</evidence>
<reference evidence="8" key="2">
    <citation type="submission" date="2020-09" db="EMBL/GenBank/DDBJ databases">
        <authorList>
            <person name="Sun Q."/>
            <person name="Zhou Y."/>
        </authorList>
    </citation>
    <scope>NUCLEOTIDE SEQUENCE</scope>
    <source>
        <strain evidence="8">CGMCC 1.15762</strain>
    </source>
</reference>
<feature type="transmembrane region" description="Helical" evidence="7">
    <location>
        <begin position="146"/>
        <end position="165"/>
    </location>
</feature>
<reference evidence="8" key="1">
    <citation type="journal article" date="2014" name="Int. J. Syst. Evol. Microbiol.">
        <title>Complete genome sequence of Corynebacterium casei LMG S-19264T (=DSM 44701T), isolated from a smear-ripened cheese.</title>
        <authorList>
            <consortium name="US DOE Joint Genome Institute (JGI-PGF)"/>
            <person name="Walter F."/>
            <person name="Albersmeier A."/>
            <person name="Kalinowski J."/>
            <person name="Ruckert C."/>
        </authorList>
    </citation>
    <scope>NUCLEOTIDE SEQUENCE</scope>
    <source>
        <strain evidence="8">CGMCC 1.15762</strain>
    </source>
</reference>
<keyword evidence="5 7" id="KW-1133">Transmembrane helix</keyword>
<feature type="transmembrane region" description="Helical" evidence="7">
    <location>
        <begin position="199"/>
        <end position="216"/>
    </location>
</feature>
<feature type="transmembrane region" description="Helical" evidence="7">
    <location>
        <begin position="356"/>
        <end position="376"/>
    </location>
</feature>
<feature type="transmembrane region" description="Helical" evidence="7">
    <location>
        <begin position="396"/>
        <end position="416"/>
    </location>
</feature>
<gene>
    <name evidence="8" type="ORF">GCM10011415_23670</name>
</gene>
<dbReference type="InterPro" id="IPR011701">
    <property type="entry name" value="MFS"/>
</dbReference>
<dbReference type="SUPFAM" id="SSF103473">
    <property type="entry name" value="MFS general substrate transporter"/>
    <property type="match status" value="1"/>
</dbReference>
<dbReference type="PANTHER" id="PTHR23513:SF6">
    <property type="entry name" value="MAJOR FACILITATOR SUPERFAMILY ASSOCIATED DOMAIN-CONTAINING PROTEIN"/>
    <property type="match status" value="1"/>
</dbReference>
<dbReference type="GO" id="GO:0022857">
    <property type="term" value="F:transmembrane transporter activity"/>
    <property type="evidence" value="ECO:0007669"/>
    <property type="project" value="InterPro"/>
</dbReference>
<evidence type="ECO:0000256" key="1">
    <source>
        <dbReference type="ARBA" id="ARBA00004651"/>
    </source>
</evidence>
<dbReference type="Pfam" id="PF05977">
    <property type="entry name" value="MFS_3"/>
    <property type="match status" value="1"/>
</dbReference>
<accession>A0A8J2ZK78</accession>
<comment type="caution">
    <text evidence="8">The sequence shown here is derived from an EMBL/GenBank/DDBJ whole genome shotgun (WGS) entry which is preliminary data.</text>
</comment>
<name>A0A8J2ZK78_9RHOB</name>
<dbReference type="GO" id="GO:0005886">
    <property type="term" value="C:plasma membrane"/>
    <property type="evidence" value="ECO:0007669"/>
    <property type="project" value="UniProtKB-SubCell"/>
</dbReference>
<keyword evidence="2" id="KW-0813">Transport</keyword>
<dbReference type="InterPro" id="IPR036259">
    <property type="entry name" value="MFS_trans_sf"/>
</dbReference>
<proteinExistence type="predicted"/>
<dbReference type="Pfam" id="PF07690">
    <property type="entry name" value="MFS_1"/>
    <property type="match status" value="1"/>
</dbReference>
<keyword evidence="3" id="KW-1003">Cell membrane</keyword>
<organism evidence="8 9">
    <name type="scientific">Salipiger pallidus</name>
    <dbReference type="NCBI Taxonomy" id="1775170"/>
    <lineage>
        <taxon>Bacteria</taxon>
        <taxon>Pseudomonadati</taxon>
        <taxon>Pseudomonadota</taxon>
        <taxon>Alphaproteobacteria</taxon>
        <taxon>Rhodobacterales</taxon>
        <taxon>Roseobacteraceae</taxon>
        <taxon>Salipiger</taxon>
    </lineage>
</organism>
<evidence type="ECO:0000313" key="8">
    <source>
        <dbReference type="EMBL" id="GGG74448.1"/>
    </source>
</evidence>
<protein>
    <recommendedName>
        <fullName evidence="10">Transmembrane secretion effector</fullName>
    </recommendedName>
</protein>
<keyword evidence="4 7" id="KW-0812">Transmembrane</keyword>
<evidence type="ECO:0000256" key="6">
    <source>
        <dbReference type="ARBA" id="ARBA00023136"/>
    </source>
</evidence>
<keyword evidence="9" id="KW-1185">Reference proteome</keyword>
<feature type="transmembrane region" description="Helical" evidence="7">
    <location>
        <begin position="301"/>
        <end position="320"/>
    </location>
</feature>
<feature type="transmembrane region" description="Helical" evidence="7">
    <location>
        <begin position="265"/>
        <end position="289"/>
    </location>
</feature>
<dbReference type="CDD" id="cd06173">
    <property type="entry name" value="MFS_MefA_like"/>
    <property type="match status" value="1"/>
</dbReference>
<evidence type="ECO:0000256" key="2">
    <source>
        <dbReference type="ARBA" id="ARBA00022448"/>
    </source>
</evidence>
<sequence length="454" mass="46207">MSPLARFIAASGLTNLGDGVALVAWAWAASLLTRDPLLVALVPVAQQAPWALLALVAGVITDRVDRRRLILAMDLLRAAAFALVALALWWALPETAPTFAGAAPPSLEAGPHADAISPSGAVSVPPSAAASRPNAQAAPVVGVVSVPAYLALVLGALLVGAAEVFRDNAAQTMLPSMVPHARLEAANGRLWAAELSGNALIGPPLGAALVAIALPLPFALNALAYGAAALVVLSIAGSFAPGRTSPRPWRTELAEGAVFLRARPLLVLLAGVTGLWNLFFQMASIALVLHAQEGLGLSAQAFGLVLAAGAVGGIFGGFVGEPLVKHFGPGRVAQWALAVSAPSFVGIALASGAASLGAVLAAFHCAGMVWNTVSVATRQRLIPGPLLGRVNSIYRLLAWGMMPVGLLLSGIITRAADGPLPRATALELPFWIAAIGVGLLTLAAWRGIGRGLAR</sequence>
<feature type="transmembrane region" description="Helical" evidence="7">
    <location>
        <begin position="7"/>
        <end position="28"/>
    </location>
</feature>
<dbReference type="Gene3D" id="1.20.1250.20">
    <property type="entry name" value="MFS general substrate transporter like domains"/>
    <property type="match status" value="2"/>
</dbReference>
<dbReference type="Proteomes" id="UP000617145">
    <property type="component" value="Unassembled WGS sequence"/>
</dbReference>
<feature type="transmembrane region" description="Helical" evidence="7">
    <location>
        <begin position="222"/>
        <end position="240"/>
    </location>
</feature>
<evidence type="ECO:0000313" key="9">
    <source>
        <dbReference type="Proteomes" id="UP000617145"/>
    </source>
</evidence>
<dbReference type="RefSeq" id="WP_188790425.1">
    <property type="nucleotide sequence ID" value="NZ_BMJV01000004.1"/>
</dbReference>
<feature type="transmembrane region" description="Helical" evidence="7">
    <location>
        <begin position="428"/>
        <end position="448"/>
    </location>
</feature>
<evidence type="ECO:0000256" key="7">
    <source>
        <dbReference type="SAM" id="Phobius"/>
    </source>
</evidence>
<feature type="transmembrane region" description="Helical" evidence="7">
    <location>
        <begin position="40"/>
        <end position="60"/>
    </location>
</feature>
<comment type="subcellular location">
    <subcellularLocation>
        <location evidence="1">Cell membrane</location>
        <topology evidence="1">Multi-pass membrane protein</topology>
    </subcellularLocation>
</comment>
<dbReference type="InterPro" id="IPR010290">
    <property type="entry name" value="TM_effector"/>
</dbReference>
<evidence type="ECO:0008006" key="10">
    <source>
        <dbReference type="Google" id="ProtNLM"/>
    </source>
</evidence>
<dbReference type="PANTHER" id="PTHR23513">
    <property type="entry name" value="INTEGRAL MEMBRANE EFFLUX PROTEIN-RELATED"/>
    <property type="match status" value="1"/>
</dbReference>
<evidence type="ECO:0000256" key="5">
    <source>
        <dbReference type="ARBA" id="ARBA00022989"/>
    </source>
</evidence>
<keyword evidence="6 7" id="KW-0472">Membrane</keyword>
<feature type="transmembrane region" description="Helical" evidence="7">
    <location>
        <begin position="332"/>
        <end position="350"/>
    </location>
</feature>